<evidence type="ECO:0000256" key="1">
    <source>
        <dbReference type="ARBA" id="ARBA00000085"/>
    </source>
</evidence>
<reference evidence="10" key="1">
    <citation type="journal article" date="2019" name="Int. J. Syst. Evol. Microbiol.">
        <title>The Global Catalogue of Microorganisms (GCM) 10K type strain sequencing project: providing services to taxonomists for standard genome sequencing and annotation.</title>
        <authorList>
            <consortium name="The Broad Institute Genomics Platform"/>
            <consortium name="The Broad Institute Genome Sequencing Center for Infectious Disease"/>
            <person name="Wu L."/>
            <person name="Ma J."/>
        </authorList>
    </citation>
    <scope>NUCLEOTIDE SEQUENCE [LARGE SCALE GENOMIC DNA]</scope>
    <source>
        <strain evidence="10">TISTR 2562</strain>
    </source>
</reference>
<feature type="domain" description="Histidine kinase" evidence="7">
    <location>
        <begin position="261"/>
        <end position="480"/>
    </location>
</feature>
<sequence>MASRRRGSKYEKHSEFSVAQNFASLTTNSLINVVDAQNNITEVNEEMLAFSGYRREQLIGQPVMMLYGETHRALAIKIRGELVQGRVWKGETPVVCADGVTRMTQSTVMPLFDHEGRWSGSISVRSDIAKCNNIVLEKINSTALHELRDGIWLLGVDTLQFKYMNRTALDCMKLDEASYKDLSLSDLAEELDVDCISAICARIQDGSETSGQCTAQFNGSQFEVDIKRVEIDGEDDRILVVIQDISERLAQERMKADFISTVSHELRSPLTSIKGSMGLLLSNAAGDLPPKARDLLEIAHRNAERLVLIINDILDLEKIVSGGLEFECQRVDLAELVQEAVRASVVASQRFDLGIETIGAEAPVWVRTDPNRIIQVITNFLSNASKFSRPNGKITVGLVEDKTGVRVYVEDEGLGIPAKDSHKIFERFADMTNSDRAAKGGTGLGLSICKAIVENLDGDIGFESREGEGTTFYFTLPNDSAQATEKSGPTALRVAG</sequence>
<dbReference type="InterPro" id="IPR035965">
    <property type="entry name" value="PAS-like_dom_sf"/>
</dbReference>
<dbReference type="InterPro" id="IPR005467">
    <property type="entry name" value="His_kinase_dom"/>
</dbReference>
<dbReference type="SUPFAM" id="SSF55874">
    <property type="entry name" value="ATPase domain of HSP90 chaperone/DNA topoisomerase II/histidine kinase"/>
    <property type="match status" value="1"/>
</dbReference>
<dbReference type="EMBL" id="JBHUMP010000009">
    <property type="protein sequence ID" value="MFD2740264.1"/>
    <property type="molecule type" value="Genomic_DNA"/>
</dbReference>
<keyword evidence="9" id="KW-0067">ATP-binding</keyword>
<evidence type="ECO:0000256" key="3">
    <source>
        <dbReference type="ARBA" id="ARBA00022553"/>
    </source>
</evidence>
<keyword evidence="6" id="KW-0902">Two-component regulatory system</keyword>
<dbReference type="EC" id="2.7.13.3" evidence="2"/>
<dbReference type="Gene3D" id="3.30.565.10">
    <property type="entry name" value="Histidine kinase-like ATPase, C-terminal domain"/>
    <property type="match status" value="1"/>
</dbReference>
<dbReference type="SUPFAM" id="SSF55785">
    <property type="entry name" value="PYP-like sensor domain (PAS domain)"/>
    <property type="match status" value="2"/>
</dbReference>
<dbReference type="GO" id="GO:0005524">
    <property type="term" value="F:ATP binding"/>
    <property type="evidence" value="ECO:0007669"/>
    <property type="project" value="UniProtKB-KW"/>
</dbReference>
<dbReference type="SMART" id="SM00091">
    <property type="entry name" value="PAS"/>
    <property type="match status" value="2"/>
</dbReference>
<evidence type="ECO:0000256" key="6">
    <source>
        <dbReference type="ARBA" id="ARBA00023012"/>
    </source>
</evidence>
<dbReference type="SUPFAM" id="SSF47384">
    <property type="entry name" value="Homodimeric domain of signal transducing histidine kinase"/>
    <property type="match status" value="1"/>
</dbReference>
<dbReference type="Pfam" id="PF00989">
    <property type="entry name" value="PAS"/>
    <property type="match status" value="1"/>
</dbReference>
<dbReference type="InterPro" id="IPR000014">
    <property type="entry name" value="PAS"/>
</dbReference>
<dbReference type="PROSITE" id="PS50109">
    <property type="entry name" value="HIS_KIN"/>
    <property type="match status" value="1"/>
</dbReference>
<feature type="domain" description="PAS" evidence="8">
    <location>
        <begin position="14"/>
        <end position="65"/>
    </location>
</feature>
<dbReference type="RefSeq" id="WP_386374645.1">
    <property type="nucleotide sequence ID" value="NZ_JBHUMP010000009.1"/>
</dbReference>
<evidence type="ECO:0000256" key="5">
    <source>
        <dbReference type="ARBA" id="ARBA00022777"/>
    </source>
</evidence>
<dbReference type="InterPro" id="IPR050736">
    <property type="entry name" value="Sensor_HK_Regulatory"/>
</dbReference>
<evidence type="ECO:0000259" key="7">
    <source>
        <dbReference type="PROSITE" id="PS50109"/>
    </source>
</evidence>
<dbReference type="InterPro" id="IPR004358">
    <property type="entry name" value="Sig_transdc_His_kin-like_C"/>
</dbReference>
<dbReference type="InterPro" id="IPR013767">
    <property type="entry name" value="PAS_fold"/>
</dbReference>
<dbReference type="NCBIfam" id="TIGR00229">
    <property type="entry name" value="sensory_box"/>
    <property type="match status" value="1"/>
</dbReference>
<dbReference type="SMART" id="SM00388">
    <property type="entry name" value="HisKA"/>
    <property type="match status" value="1"/>
</dbReference>
<keyword evidence="10" id="KW-1185">Reference proteome</keyword>
<name>A0ABW5U3K3_9RHOB</name>
<dbReference type="InterPro" id="IPR036890">
    <property type="entry name" value="HATPase_C_sf"/>
</dbReference>
<comment type="caution">
    <text evidence="9">The sequence shown here is derived from an EMBL/GenBank/DDBJ whole genome shotgun (WGS) entry which is preliminary data.</text>
</comment>
<dbReference type="Gene3D" id="3.30.450.20">
    <property type="entry name" value="PAS domain"/>
    <property type="match status" value="2"/>
</dbReference>
<accession>A0ABW5U3K3</accession>
<evidence type="ECO:0000259" key="8">
    <source>
        <dbReference type="PROSITE" id="PS50112"/>
    </source>
</evidence>
<dbReference type="PROSITE" id="PS50112">
    <property type="entry name" value="PAS"/>
    <property type="match status" value="1"/>
</dbReference>
<organism evidence="9 10">
    <name type="scientific">Sulfitobacter aestuarii</name>
    <dbReference type="NCBI Taxonomy" id="2161676"/>
    <lineage>
        <taxon>Bacteria</taxon>
        <taxon>Pseudomonadati</taxon>
        <taxon>Pseudomonadota</taxon>
        <taxon>Alphaproteobacteria</taxon>
        <taxon>Rhodobacterales</taxon>
        <taxon>Roseobacteraceae</taxon>
        <taxon>Sulfitobacter</taxon>
    </lineage>
</organism>
<dbReference type="Proteomes" id="UP001597474">
    <property type="component" value="Unassembled WGS sequence"/>
</dbReference>
<dbReference type="PRINTS" id="PR00344">
    <property type="entry name" value="BCTRLSENSOR"/>
</dbReference>
<dbReference type="PANTHER" id="PTHR43711">
    <property type="entry name" value="TWO-COMPONENT HISTIDINE KINASE"/>
    <property type="match status" value="1"/>
</dbReference>
<gene>
    <name evidence="9" type="ORF">ACFSUD_11820</name>
</gene>
<dbReference type="InterPro" id="IPR036097">
    <property type="entry name" value="HisK_dim/P_sf"/>
</dbReference>
<dbReference type="InterPro" id="IPR003661">
    <property type="entry name" value="HisK_dim/P_dom"/>
</dbReference>
<dbReference type="CDD" id="cd00082">
    <property type="entry name" value="HisKA"/>
    <property type="match status" value="1"/>
</dbReference>
<protein>
    <recommendedName>
        <fullName evidence="2">histidine kinase</fullName>
        <ecNumber evidence="2">2.7.13.3</ecNumber>
    </recommendedName>
</protein>
<dbReference type="InterPro" id="IPR003594">
    <property type="entry name" value="HATPase_dom"/>
</dbReference>
<evidence type="ECO:0000256" key="4">
    <source>
        <dbReference type="ARBA" id="ARBA00022679"/>
    </source>
</evidence>
<dbReference type="Pfam" id="PF02518">
    <property type="entry name" value="HATPase_c"/>
    <property type="match status" value="1"/>
</dbReference>
<evidence type="ECO:0000313" key="10">
    <source>
        <dbReference type="Proteomes" id="UP001597474"/>
    </source>
</evidence>
<keyword evidence="3" id="KW-0597">Phosphoprotein</keyword>
<dbReference type="CDD" id="cd00130">
    <property type="entry name" value="PAS"/>
    <property type="match status" value="1"/>
</dbReference>
<dbReference type="Gene3D" id="1.10.287.130">
    <property type="match status" value="1"/>
</dbReference>
<keyword evidence="4" id="KW-0808">Transferase</keyword>
<dbReference type="CDD" id="cd00075">
    <property type="entry name" value="HATPase"/>
    <property type="match status" value="1"/>
</dbReference>
<proteinExistence type="predicted"/>
<keyword evidence="9" id="KW-0547">Nucleotide-binding</keyword>
<comment type="catalytic activity">
    <reaction evidence="1">
        <text>ATP + protein L-histidine = ADP + protein N-phospho-L-histidine.</text>
        <dbReference type="EC" id="2.7.13.3"/>
    </reaction>
</comment>
<keyword evidence="5" id="KW-0418">Kinase</keyword>
<evidence type="ECO:0000256" key="2">
    <source>
        <dbReference type="ARBA" id="ARBA00012438"/>
    </source>
</evidence>
<dbReference type="PANTHER" id="PTHR43711:SF1">
    <property type="entry name" value="HISTIDINE KINASE 1"/>
    <property type="match status" value="1"/>
</dbReference>
<dbReference type="Pfam" id="PF00512">
    <property type="entry name" value="HisKA"/>
    <property type="match status" value="1"/>
</dbReference>
<evidence type="ECO:0000313" key="9">
    <source>
        <dbReference type="EMBL" id="MFD2740264.1"/>
    </source>
</evidence>
<dbReference type="SMART" id="SM00387">
    <property type="entry name" value="HATPase_c"/>
    <property type="match status" value="1"/>
</dbReference>